<dbReference type="PROSITE" id="PS51898">
    <property type="entry name" value="TYR_RECOMBINASE"/>
    <property type="match status" value="1"/>
</dbReference>
<dbReference type="InterPro" id="IPR050090">
    <property type="entry name" value="Tyrosine_recombinase_XerCD"/>
</dbReference>
<dbReference type="PANTHER" id="PTHR30349">
    <property type="entry name" value="PHAGE INTEGRASE-RELATED"/>
    <property type="match status" value="1"/>
</dbReference>
<dbReference type="GO" id="GO:0003677">
    <property type="term" value="F:DNA binding"/>
    <property type="evidence" value="ECO:0007669"/>
    <property type="project" value="InterPro"/>
</dbReference>
<keyword evidence="1" id="KW-0229">DNA integration</keyword>
<dbReference type="InterPro" id="IPR013762">
    <property type="entry name" value="Integrase-like_cat_sf"/>
</dbReference>
<proteinExistence type="predicted"/>
<evidence type="ECO:0000313" key="5">
    <source>
        <dbReference type="Proteomes" id="UP000198672"/>
    </source>
</evidence>
<keyword evidence="5" id="KW-1185">Reference proteome</keyword>
<feature type="domain" description="Tyr recombinase" evidence="3">
    <location>
        <begin position="47"/>
        <end position="242"/>
    </location>
</feature>
<dbReference type="PANTHER" id="PTHR30349:SF64">
    <property type="entry name" value="PROPHAGE INTEGRASE INTD-RELATED"/>
    <property type="match status" value="1"/>
</dbReference>
<evidence type="ECO:0000256" key="1">
    <source>
        <dbReference type="ARBA" id="ARBA00022908"/>
    </source>
</evidence>
<keyword evidence="2" id="KW-0233">DNA recombination</keyword>
<dbReference type="GO" id="GO:0006310">
    <property type="term" value="P:DNA recombination"/>
    <property type="evidence" value="ECO:0007669"/>
    <property type="project" value="UniProtKB-KW"/>
</dbReference>
<dbReference type="InterPro" id="IPR002104">
    <property type="entry name" value="Integrase_catalytic"/>
</dbReference>
<evidence type="ECO:0000256" key="2">
    <source>
        <dbReference type="ARBA" id="ARBA00023172"/>
    </source>
</evidence>
<dbReference type="SUPFAM" id="SSF56349">
    <property type="entry name" value="DNA breaking-rejoining enzymes"/>
    <property type="match status" value="1"/>
</dbReference>
<organism evidence="4 5">
    <name type="scientific">Allochromatium warmingii</name>
    <name type="common">Chromatium warmingii</name>
    <dbReference type="NCBI Taxonomy" id="61595"/>
    <lineage>
        <taxon>Bacteria</taxon>
        <taxon>Pseudomonadati</taxon>
        <taxon>Pseudomonadota</taxon>
        <taxon>Gammaproteobacteria</taxon>
        <taxon>Chromatiales</taxon>
        <taxon>Chromatiaceae</taxon>
        <taxon>Allochromatium</taxon>
    </lineage>
</organism>
<name>A0A1H3J0E8_ALLWA</name>
<dbReference type="Pfam" id="PF00589">
    <property type="entry name" value="Phage_integrase"/>
    <property type="match status" value="1"/>
</dbReference>
<dbReference type="Proteomes" id="UP000198672">
    <property type="component" value="Unassembled WGS sequence"/>
</dbReference>
<protein>
    <submittedName>
        <fullName evidence="4">Integrase/recombinase XerD</fullName>
    </submittedName>
</protein>
<dbReference type="GO" id="GO:0015074">
    <property type="term" value="P:DNA integration"/>
    <property type="evidence" value="ECO:0007669"/>
    <property type="project" value="UniProtKB-KW"/>
</dbReference>
<dbReference type="EMBL" id="FNOW01000051">
    <property type="protein sequence ID" value="SDY33483.1"/>
    <property type="molecule type" value="Genomic_DNA"/>
</dbReference>
<dbReference type="STRING" id="61595.SAMN05421644_1511"/>
<dbReference type="Gene3D" id="1.10.443.10">
    <property type="entry name" value="Intergrase catalytic core"/>
    <property type="match status" value="1"/>
</dbReference>
<reference evidence="5" key="1">
    <citation type="submission" date="2016-10" db="EMBL/GenBank/DDBJ databases">
        <authorList>
            <person name="Varghese N."/>
            <person name="Submissions S."/>
        </authorList>
    </citation>
    <scope>NUCLEOTIDE SEQUENCE [LARGE SCALE GENOMIC DNA]</scope>
    <source>
        <strain evidence="5">DSM 173</strain>
    </source>
</reference>
<sequence>MRDTRVKASIVVRRVSALSTFYKWAIRNHLVENDPVYLAEKPKRPHRLPIWMEPDEQARFKQALHDNSDLPENVFGQTPETIMLTRQRYQVLFDLLQNSGLRISEALALRVSDVTVVGQYARSVRVIGKGDRERQIPLPAGFGEELAAWIGDMQQTDYIFCKEPGGDPPVPRTVRDYLKKIMKKAGIDKKITPHKLRHTYATRLLESGAALVDIQTLLGHADLKTTQIYTHVSTERITELVSRL</sequence>
<dbReference type="AlphaFoldDB" id="A0A1H3J0E8"/>
<evidence type="ECO:0000313" key="4">
    <source>
        <dbReference type="EMBL" id="SDY33483.1"/>
    </source>
</evidence>
<accession>A0A1H3J0E8</accession>
<evidence type="ECO:0000259" key="3">
    <source>
        <dbReference type="PROSITE" id="PS51898"/>
    </source>
</evidence>
<dbReference type="InterPro" id="IPR011010">
    <property type="entry name" value="DNA_brk_join_enz"/>
</dbReference>
<gene>
    <name evidence="4" type="ORF">SAMN05421644_1511</name>
</gene>